<organism evidence="2 3">
    <name type="scientific">Glycomyces rhizosphaerae</name>
    <dbReference type="NCBI Taxonomy" id="2054422"/>
    <lineage>
        <taxon>Bacteria</taxon>
        <taxon>Bacillati</taxon>
        <taxon>Actinomycetota</taxon>
        <taxon>Actinomycetes</taxon>
        <taxon>Glycomycetales</taxon>
        <taxon>Glycomycetaceae</taxon>
        <taxon>Glycomyces</taxon>
    </lineage>
</organism>
<keyword evidence="1" id="KW-0732">Signal</keyword>
<feature type="chain" id="PRO_5045101666" evidence="1">
    <location>
        <begin position="22"/>
        <end position="189"/>
    </location>
</feature>
<accession>A0ABV7PW95</accession>
<gene>
    <name evidence="2" type="ORF">ACFO8M_01495</name>
</gene>
<reference evidence="3" key="1">
    <citation type="journal article" date="2019" name="Int. J. Syst. Evol. Microbiol.">
        <title>The Global Catalogue of Microorganisms (GCM) 10K type strain sequencing project: providing services to taxonomists for standard genome sequencing and annotation.</title>
        <authorList>
            <consortium name="The Broad Institute Genomics Platform"/>
            <consortium name="The Broad Institute Genome Sequencing Center for Infectious Disease"/>
            <person name="Wu L."/>
            <person name="Ma J."/>
        </authorList>
    </citation>
    <scope>NUCLEOTIDE SEQUENCE [LARGE SCALE GENOMIC DNA]</scope>
    <source>
        <strain evidence="3">CGMCC 4.7396</strain>
    </source>
</reference>
<name>A0ABV7PW95_9ACTN</name>
<protein>
    <submittedName>
        <fullName evidence="2">Uncharacterized protein</fullName>
    </submittedName>
</protein>
<dbReference type="RefSeq" id="WP_387969542.1">
    <property type="nucleotide sequence ID" value="NZ_JBHRWO010000004.1"/>
</dbReference>
<keyword evidence="3" id="KW-1185">Reference proteome</keyword>
<evidence type="ECO:0000313" key="2">
    <source>
        <dbReference type="EMBL" id="MFC3491162.1"/>
    </source>
</evidence>
<dbReference type="EMBL" id="JBHRWO010000004">
    <property type="protein sequence ID" value="MFC3491162.1"/>
    <property type="molecule type" value="Genomic_DNA"/>
</dbReference>
<dbReference type="PROSITE" id="PS51257">
    <property type="entry name" value="PROKAR_LIPOPROTEIN"/>
    <property type="match status" value="1"/>
</dbReference>
<sequence length="189" mass="20310">MRKLRLVAVASVGLLALGACGNEQGAALFVGDERVTESTVDGYVSNIADLREEQGEDLSIHDYSGDRNQVVVYVLYSELGKAIDPESAGSAEADDLEAIALEAEANFQELVSQAESRELTEDEIAALNDAAATDPNVASYTEADLMLLAGFTDDLTGYVEEYDIAVNPRYGEFDLSPLPSVFPVEVPQR</sequence>
<comment type="caution">
    <text evidence="2">The sequence shown here is derived from an EMBL/GenBank/DDBJ whole genome shotgun (WGS) entry which is preliminary data.</text>
</comment>
<proteinExistence type="predicted"/>
<dbReference type="Proteomes" id="UP001595712">
    <property type="component" value="Unassembled WGS sequence"/>
</dbReference>
<evidence type="ECO:0000256" key="1">
    <source>
        <dbReference type="SAM" id="SignalP"/>
    </source>
</evidence>
<feature type="signal peptide" evidence="1">
    <location>
        <begin position="1"/>
        <end position="21"/>
    </location>
</feature>
<evidence type="ECO:0000313" key="3">
    <source>
        <dbReference type="Proteomes" id="UP001595712"/>
    </source>
</evidence>